<accession>A0A162I5H3</accession>
<evidence type="ECO:0000256" key="3">
    <source>
        <dbReference type="ARBA" id="ARBA00022553"/>
    </source>
</evidence>
<comment type="similarity">
    <text evidence="1">Belongs to the ATP-dependent AMP-binding enzyme family.</text>
</comment>
<dbReference type="PANTHER" id="PTHR43201:SF5">
    <property type="entry name" value="MEDIUM-CHAIN ACYL-COA LIGASE ACSF2, MITOCHONDRIAL"/>
    <property type="match status" value="1"/>
</dbReference>
<keyword evidence="7" id="KW-1185">Reference proteome</keyword>
<reference evidence="6 7" key="1">
    <citation type="journal article" date="2016" name="Genome Biol. Evol.">
        <title>Divergent and convergent evolution of fungal pathogenicity.</title>
        <authorList>
            <person name="Shang Y."/>
            <person name="Xiao G."/>
            <person name="Zheng P."/>
            <person name="Cen K."/>
            <person name="Zhan S."/>
            <person name="Wang C."/>
        </authorList>
    </citation>
    <scope>NUCLEOTIDE SEQUENCE [LARGE SCALE GENOMIC DNA]</scope>
    <source>
        <strain evidence="6 7">RCEF 3172</strain>
    </source>
</reference>
<keyword evidence="3" id="KW-0597">Phosphoprotein</keyword>
<proteinExistence type="inferred from homology"/>
<evidence type="ECO:0000313" key="7">
    <source>
        <dbReference type="Proteomes" id="UP000076863"/>
    </source>
</evidence>
<dbReference type="OrthoDB" id="10253869at2759"/>
<dbReference type="InterPro" id="IPR042099">
    <property type="entry name" value="ANL_N_sf"/>
</dbReference>
<protein>
    <submittedName>
        <fullName evidence="6">AMP-binding enzyme family protein</fullName>
    </submittedName>
</protein>
<dbReference type="Pfam" id="PF00501">
    <property type="entry name" value="AMP-binding"/>
    <property type="match status" value="1"/>
</dbReference>
<dbReference type="SUPFAM" id="SSF52777">
    <property type="entry name" value="CoA-dependent acyltransferases"/>
    <property type="match status" value="2"/>
</dbReference>
<keyword evidence="4" id="KW-0436">Ligase</keyword>
<dbReference type="SUPFAM" id="SSF56801">
    <property type="entry name" value="Acetyl-CoA synthetase-like"/>
    <property type="match status" value="1"/>
</dbReference>
<dbReference type="Gene3D" id="3.30.559.30">
    <property type="entry name" value="Nonribosomal peptide synthetase, condensation domain"/>
    <property type="match status" value="1"/>
</dbReference>
<evidence type="ECO:0000313" key="6">
    <source>
        <dbReference type="EMBL" id="OAA52535.1"/>
    </source>
</evidence>
<feature type="domain" description="AMP-dependent synthetase/ligase" evidence="5">
    <location>
        <begin position="42"/>
        <end position="427"/>
    </location>
</feature>
<dbReference type="Proteomes" id="UP000076863">
    <property type="component" value="Unassembled WGS sequence"/>
</dbReference>
<dbReference type="InterPro" id="IPR023213">
    <property type="entry name" value="CAT-like_dom_sf"/>
</dbReference>
<dbReference type="PROSITE" id="PS00455">
    <property type="entry name" value="AMP_BINDING"/>
    <property type="match status" value="1"/>
</dbReference>
<dbReference type="EMBL" id="AZHA01000001">
    <property type="protein sequence ID" value="OAA52535.1"/>
    <property type="molecule type" value="Genomic_DNA"/>
</dbReference>
<dbReference type="InterPro" id="IPR020845">
    <property type="entry name" value="AMP-binding_CS"/>
</dbReference>
<keyword evidence="2" id="KW-0596">Phosphopantetheine</keyword>
<name>A0A162I5H3_9HYPO</name>
<evidence type="ECO:0000259" key="5">
    <source>
        <dbReference type="Pfam" id="PF00501"/>
    </source>
</evidence>
<dbReference type="Gene3D" id="3.30.300.30">
    <property type="match status" value="1"/>
</dbReference>
<evidence type="ECO:0000256" key="2">
    <source>
        <dbReference type="ARBA" id="ARBA00022450"/>
    </source>
</evidence>
<dbReference type="AlphaFoldDB" id="A0A162I5H3"/>
<evidence type="ECO:0000256" key="1">
    <source>
        <dbReference type="ARBA" id="ARBA00006432"/>
    </source>
</evidence>
<dbReference type="InterPro" id="IPR045851">
    <property type="entry name" value="AMP-bd_C_sf"/>
</dbReference>
<dbReference type="Gene3D" id="3.40.50.12780">
    <property type="entry name" value="N-terminal domain of ligase-like"/>
    <property type="match status" value="1"/>
</dbReference>
<dbReference type="CDD" id="cd04433">
    <property type="entry name" value="AFD_class_I"/>
    <property type="match status" value="1"/>
</dbReference>
<evidence type="ECO:0000256" key="4">
    <source>
        <dbReference type="ARBA" id="ARBA00022598"/>
    </source>
</evidence>
<dbReference type="Gene3D" id="3.30.559.10">
    <property type="entry name" value="Chloramphenicol acetyltransferase-like domain"/>
    <property type="match status" value="1"/>
</dbReference>
<dbReference type="GO" id="GO:0006631">
    <property type="term" value="P:fatty acid metabolic process"/>
    <property type="evidence" value="ECO:0007669"/>
    <property type="project" value="TreeGrafter"/>
</dbReference>
<comment type="caution">
    <text evidence="6">The sequence shown here is derived from an EMBL/GenBank/DDBJ whole genome shotgun (WGS) entry which is preliminary data.</text>
</comment>
<sequence>MSHQQFRAPTPDSSIVQADLAEIHGDLPTGFGQLLWHMFLATATKYPSRDAIVAIAEDAEASSSVSGAFSQRWSYQQLLSKVDAVAHQLGHLDCGGAGSTLVVLTRNIAEWGLFFWVAAKLGMAFAPLDPMAKNELGSLLSTSAPQVVFVEDEQMAQVVEDWTIQSNSSVPAKIVLSDSTKIGWLSLAQLEQDAHKICQMDCQFDGLRAGGTGSSALIIFTSGTTGTPKACVHTHDNLISQTHDYDPNADPEFVDRWLIHTPVHHIFAINNALRAWRMGGAVILPSPTFSVRASLRCVVQEHCTIMSATPTLIRVMLAENNFPHVSQFKLSVISLASTMISAEDIRLCKQSLGSRHAIQAYGMSETGPLVSWRRDDLLLVDGFHPGVGKVLPGASIRVCQPGTQDILCLGDVGELHVSGSSVIHDYLSPETNSSFYEEGGRRWLVTGDQARVDEDGVVYILGRYKDLIIRGGENIDPATIERAISSLPNVEVQVVGQSDQIAGEVPVAVVKRPDDIPNSAIFEKARSLGSKYTLGAIYHLSQLGLDEMPVTSLQKPRRQLLKTAVANFIKAGKKQRLPQVQLQSTTREQAILAEKLAIVWEELCGIRPQLRQSVHTFADSILLLQYCDRVFRLIQVPLYIQDLFESKNIHSQAGLLLQRRSGNISMSDCGLALSDGGHDAPEMKVSVNGDYQVESCFIPASVLPAGAMPESVIPLRANQYRLVEGQRPQSYHIRLIYRVPLLSGARIMEALQLLVSKTVLLRSILTKSKTTGGWQHVLCGESLVNDVIHKSETATEEEGKILLTQQSSSALQLPYAFRANVVKCVDTSNHFLVLFFNHAVVDAMSLWSLLRNLDVLLHDQTTTLPKPVPYSVWADLWQQNRRNDLSCRAVAYLAARLRGISRFPSALWPPQRAPGWMIADDSDSSSPQLAARNAARESVWDGAWTSLAEGLRFPRRGRIVRLPQLPALHAAHSITADVLARCALILLNVRQTRTPYAVFSSWEAARSWPFVPGWMQAHLPPAMAVDGPTTQWRLNMYSVAGDETALGFLKRIQAEEAALAEHNHAPWDDVKAALSEEAAVAEDASFRQGFVWDVTLGMSVQNRRHSIYKILEPISRHDWPDCGIFWNAFMVDKENMYFIASWDTAQLNGNEMDEYCDRLAEMLRALAHSSNWDSPLKDV</sequence>
<organism evidence="6 7">
    <name type="scientific">Beauveria brongniartii RCEF 3172</name>
    <dbReference type="NCBI Taxonomy" id="1081107"/>
    <lineage>
        <taxon>Eukaryota</taxon>
        <taxon>Fungi</taxon>
        <taxon>Dikarya</taxon>
        <taxon>Ascomycota</taxon>
        <taxon>Pezizomycotina</taxon>
        <taxon>Sordariomycetes</taxon>
        <taxon>Hypocreomycetidae</taxon>
        <taxon>Hypocreales</taxon>
        <taxon>Cordycipitaceae</taxon>
        <taxon>Beauveria</taxon>
        <taxon>Beauveria brongniartii</taxon>
    </lineage>
</organism>
<dbReference type="InterPro" id="IPR000873">
    <property type="entry name" value="AMP-dep_synth/lig_dom"/>
</dbReference>
<dbReference type="GO" id="GO:0031956">
    <property type="term" value="F:medium-chain fatty acid-CoA ligase activity"/>
    <property type="evidence" value="ECO:0007669"/>
    <property type="project" value="TreeGrafter"/>
</dbReference>
<gene>
    <name evidence="6" type="ORF">BBO_00376</name>
</gene>
<dbReference type="PANTHER" id="PTHR43201">
    <property type="entry name" value="ACYL-COA SYNTHETASE"/>
    <property type="match status" value="1"/>
</dbReference>